<evidence type="ECO:0000256" key="2">
    <source>
        <dbReference type="ARBA" id="ARBA00022448"/>
    </source>
</evidence>
<dbReference type="OrthoDB" id="905812at2"/>
<evidence type="ECO:0000313" key="12">
    <source>
        <dbReference type="Proteomes" id="UP000316727"/>
    </source>
</evidence>
<dbReference type="Pfam" id="PF14905">
    <property type="entry name" value="OMP_b-brl_3"/>
    <property type="match status" value="1"/>
</dbReference>
<dbReference type="Proteomes" id="UP000316727">
    <property type="component" value="Unassembled WGS sequence"/>
</dbReference>
<sequence>MRRLLFLVAILVLLAAPVYASGNKPILGVVVDATTKQPVAFATVALKNKADGILAGVNTDVAGKFTIPNVAPGEYKLFITYVGYTPKTQPIKVPEAGESVDLGSIELAAAELALKEVEISVERPLVEDTDDGYVYNAENDASATGGTAADLLTNVPGLTLGADGNLEMMGTTKIKVLMDGKPSSIMAGDMAEALRQIPADIIAKVEVITTPSAKYDAEGTGGVINIITKKNKQMKGYNGSASITGGNRGKSGGINFYTRTGKLNLRSSLNGSTGRDFGDNKVEQVYYKGRIVNQDNEFTEAGAKVNGHFVGELDLNEKNSLRATVKGVNTDSDTDQRNLSIERSSKETDYGREINRNLRLTDKTKGIESIDANLDYTRYFKQKNQELSLMMMYSGTGRKDNNLTTRQNANDVINLVQHNDNSSTNDELTFQIDYVHPFKKLGRIETGAKAILRDATSNYLVSSASSWEEPLQEDTRRTNVFNYHQDVFSGYFSHTLSINKKYTLRTGGRYEYTTIDANFVSSGTSMSKTYLNFMPNINLSMRLKKDQRVAVSYSSRIHRPQIHYLNPFFDDTNERNIRVGNPDLLPEVSHNTTLSYSRYINQLTLKGTAYWRQTNNDISSYRSFDRRPSRVAPYDSIDAIITSFMNVGKNSTVGASLSVTLRLNKSGNIGTTLGAYHSQINGVTYNPILKTTELTTRSGMVYNWQVNGTYRFQKDVVAQLSTSLSSPRLQAQGSITMVQKYNVSLRKDFWNRTASLGFTIDNFLSNKDLARQVTNADLFTSTNWRYSYNRVYRLSLTYRFKKMEFKERAPKDHKTIVNDDKEKAVQ</sequence>
<keyword evidence="6" id="KW-0472">Membrane</keyword>
<dbReference type="Gene3D" id="2.170.130.10">
    <property type="entry name" value="TonB-dependent receptor, plug domain"/>
    <property type="match status" value="1"/>
</dbReference>
<evidence type="ECO:0000256" key="5">
    <source>
        <dbReference type="ARBA" id="ARBA00022729"/>
    </source>
</evidence>
<evidence type="ECO:0000256" key="3">
    <source>
        <dbReference type="ARBA" id="ARBA00022452"/>
    </source>
</evidence>
<dbReference type="InterPro" id="IPR041700">
    <property type="entry name" value="OMP_b-brl_3"/>
</dbReference>
<dbReference type="Gene3D" id="2.60.40.1120">
    <property type="entry name" value="Carboxypeptidase-like, regulatory domain"/>
    <property type="match status" value="1"/>
</dbReference>
<reference evidence="11 12" key="1">
    <citation type="submission" date="2019-06" db="EMBL/GenBank/DDBJ databases">
        <title>A novel bacterium of genus Pontibacter, isolated from marine sediment.</title>
        <authorList>
            <person name="Huang H."/>
            <person name="Mo K."/>
            <person name="Hu Y."/>
        </authorList>
    </citation>
    <scope>NUCLEOTIDE SEQUENCE [LARGE SCALE GENOMIC DNA]</scope>
    <source>
        <strain evidence="11 12">HB172049</strain>
    </source>
</reference>
<feature type="domain" description="Outer membrane protein beta-barrel" evidence="10">
    <location>
        <begin position="380"/>
        <end position="798"/>
    </location>
</feature>
<evidence type="ECO:0000256" key="8">
    <source>
        <dbReference type="SAM" id="SignalP"/>
    </source>
</evidence>
<name>A0A501W7G9_9BACT</name>
<evidence type="ECO:0000259" key="10">
    <source>
        <dbReference type="Pfam" id="PF14905"/>
    </source>
</evidence>
<dbReference type="Pfam" id="PF07715">
    <property type="entry name" value="Plug"/>
    <property type="match status" value="1"/>
</dbReference>
<evidence type="ECO:0000256" key="7">
    <source>
        <dbReference type="ARBA" id="ARBA00023237"/>
    </source>
</evidence>
<dbReference type="SUPFAM" id="SSF56935">
    <property type="entry name" value="Porins"/>
    <property type="match status" value="1"/>
</dbReference>
<protein>
    <submittedName>
        <fullName evidence="11">TonB-dependent receptor</fullName>
    </submittedName>
</protein>
<dbReference type="Gene3D" id="2.40.170.20">
    <property type="entry name" value="TonB-dependent receptor, beta-barrel domain"/>
    <property type="match status" value="1"/>
</dbReference>
<dbReference type="GO" id="GO:0009279">
    <property type="term" value="C:cell outer membrane"/>
    <property type="evidence" value="ECO:0007669"/>
    <property type="project" value="UniProtKB-SubCell"/>
</dbReference>
<dbReference type="PANTHER" id="PTHR30069:SF29">
    <property type="entry name" value="HEMOGLOBIN AND HEMOGLOBIN-HAPTOGLOBIN-BINDING PROTEIN 1-RELATED"/>
    <property type="match status" value="1"/>
</dbReference>
<proteinExistence type="predicted"/>
<comment type="subcellular location">
    <subcellularLocation>
        <location evidence="1">Cell outer membrane</location>
        <topology evidence="1">Multi-pass membrane protein</topology>
    </subcellularLocation>
</comment>
<dbReference type="InterPro" id="IPR037066">
    <property type="entry name" value="Plug_dom_sf"/>
</dbReference>
<evidence type="ECO:0000256" key="1">
    <source>
        <dbReference type="ARBA" id="ARBA00004571"/>
    </source>
</evidence>
<evidence type="ECO:0000313" key="11">
    <source>
        <dbReference type="EMBL" id="TPE44024.1"/>
    </source>
</evidence>
<dbReference type="Pfam" id="PF13620">
    <property type="entry name" value="CarboxypepD_reg"/>
    <property type="match status" value="1"/>
</dbReference>
<dbReference type="GO" id="GO:0015344">
    <property type="term" value="F:siderophore uptake transmembrane transporter activity"/>
    <property type="evidence" value="ECO:0007669"/>
    <property type="project" value="TreeGrafter"/>
</dbReference>
<keyword evidence="7" id="KW-0998">Cell outer membrane</keyword>
<organism evidence="11 12">
    <name type="scientific">Pontibacter mangrovi</name>
    <dbReference type="NCBI Taxonomy" id="2589816"/>
    <lineage>
        <taxon>Bacteria</taxon>
        <taxon>Pseudomonadati</taxon>
        <taxon>Bacteroidota</taxon>
        <taxon>Cytophagia</taxon>
        <taxon>Cytophagales</taxon>
        <taxon>Hymenobacteraceae</taxon>
        <taxon>Pontibacter</taxon>
    </lineage>
</organism>
<keyword evidence="3" id="KW-1134">Transmembrane beta strand</keyword>
<dbReference type="PANTHER" id="PTHR30069">
    <property type="entry name" value="TONB-DEPENDENT OUTER MEMBRANE RECEPTOR"/>
    <property type="match status" value="1"/>
</dbReference>
<evidence type="ECO:0000256" key="6">
    <source>
        <dbReference type="ARBA" id="ARBA00023136"/>
    </source>
</evidence>
<dbReference type="RefSeq" id="WP_140621647.1">
    <property type="nucleotide sequence ID" value="NZ_VFRQ01000005.1"/>
</dbReference>
<feature type="chain" id="PRO_5021293500" evidence="8">
    <location>
        <begin position="21"/>
        <end position="826"/>
    </location>
</feature>
<dbReference type="InterPro" id="IPR036942">
    <property type="entry name" value="Beta-barrel_TonB_sf"/>
</dbReference>
<dbReference type="GO" id="GO:0030246">
    <property type="term" value="F:carbohydrate binding"/>
    <property type="evidence" value="ECO:0007669"/>
    <property type="project" value="InterPro"/>
</dbReference>
<dbReference type="InterPro" id="IPR039426">
    <property type="entry name" value="TonB-dep_rcpt-like"/>
</dbReference>
<dbReference type="SUPFAM" id="SSF49452">
    <property type="entry name" value="Starch-binding domain-like"/>
    <property type="match status" value="1"/>
</dbReference>
<keyword evidence="2" id="KW-0813">Transport</keyword>
<dbReference type="GO" id="GO:0044718">
    <property type="term" value="P:siderophore transmembrane transport"/>
    <property type="evidence" value="ECO:0007669"/>
    <property type="project" value="TreeGrafter"/>
</dbReference>
<gene>
    <name evidence="11" type="ORF">FJM65_11425</name>
</gene>
<comment type="caution">
    <text evidence="11">The sequence shown here is derived from an EMBL/GenBank/DDBJ whole genome shotgun (WGS) entry which is preliminary data.</text>
</comment>
<evidence type="ECO:0000256" key="4">
    <source>
        <dbReference type="ARBA" id="ARBA00022692"/>
    </source>
</evidence>
<dbReference type="InterPro" id="IPR012910">
    <property type="entry name" value="Plug_dom"/>
</dbReference>
<keyword evidence="11" id="KW-0675">Receptor</keyword>
<accession>A0A501W7G9</accession>
<dbReference type="InterPro" id="IPR013784">
    <property type="entry name" value="Carb-bd-like_fold"/>
</dbReference>
<keyword evidence="5 8" id="KW-0732">Signal</keyword>
<feature type="signal peptide" evidence="8">
    <location>
        <begin position="1"/>
        <end position="20"/>
    </location>
</feature>
<dbReference type="EMBL" id="VFRQ01000005">
    <property type="protein sequence ID" value="TPE44024.1"/>
    <property type="molecule type" value="Genomic_DNA"/>
</dbReference>
<keyword evidence="12" id="KW-1185">Reference proteome</keyword>
<keyword evidence="4" id="KW-0812">Transmembrane</keyword>
<evidence type="ECO:0000259" key="9">
    <source>
        <dbReference type="Pfam" id="PF07715"/>
    </source>
</evidence>
<feature type="domain" description="TonB-dependent receptor plug" evidence="9">
    <location>
        <begin position="134"/>
        <end position="223"/>
    </location>
</feature>
<dbReference type="AlphaFoldDB" id="A0A501W7G9"/>